<name>A0A0A9GUF2_ARUDO</name>
<proteinExistence type="predicted"/>
<dbReference type="AlphaFoldDB" id="A0A0A9GUF2"/>
<evidence type="ECO:0000313" key="2">
    <source>
        <dbReference type="EMBL" id="JAE28625.1"/>
    </source>
</evidence>
<dbReference type="EMBL" id="GBRH01169271">
    <property type="protein sequence ID" value="JAE28625.1"/>
    <property type="molecule type" value="Transcribed_RNA"/>
</dbReference>
<evidence type="ECO:0000256" key="1">
    <source>
        <dbReference type="SAM" id="MobiDB-lite"/>
    </source>
</evidence>
<sequence>MGSLGIGRSDPCCRSPSGCRRRRRWWPGRAPACPRSPAPAGWCSPPPAPAG</sequence>
<accession>A0A0A9GUF2</accession>
<feature type="compositionally biased region" description="Low complexity" evidence="1">
    <location>
        <begin position="27"/>
        <end position="41"/>
    </location>
</feature>
<protein>
    <submittedName>
        <fullName evidence="2">Uncharacterized protein</fullName>
    </submittedName>
</protein>
<reference evidence="2" key="1">
    <citation type="submission" date="2014-09" db="EMBL/GenBank/DDBJ databases">
        <authorList>
            <person name="Magalhaes I.L.F."/>
            <person name="Oliveira U."/>
            <person name="Santos F.R."/>
            <person name="Vidigal T.H.D.A."/>
            <person name="Brescovit A.D."/>
            <person name="Santos A.J."/>
        </authorList>
    </citation>
    <scope>NUCLEOTIDE SEQUENCE</scope>
    <source>
        <tissue evidence="2">Shoot tissue taken approximately 20 cm above the soil surface</tissue>
    </source>
</reference>
<reference evidence="2" key="2">
    <citation type="journal article" date="2015" name="Data Brief">
        <title>Shoot transcriptome of the giant reed, Arundo donax.</title>
        <authorList>
            <person name="Barrero R.A."/>
            <person name="Guerrero F.D."/>
            <person name="Moolhuijzen P."/>
            <person name="Goolsby J.A."/>
            <person name="Tidwell J."/>
            <person name="Bellgard S.E."/>
            <person name="Bellgard M.I."/>
        </authorList>
    </citation>
    <scope>NUCLEOTIDE SEQUENCE</scope>
    <source>
        <tissue evidence="2">Shoot tissue taken approximately 20 cm above the soil surface</tissue>
    </source>
</reference>
<feature type="region of interest" description="Disordered" evidence="1">
    <location>
        <begin position="1"/>
        <end position="51"/>
    </location>
</feature>
<organism evidence="2">
    <name type="scientific">Arundo donax</name>
    <name type="common">Giant reed</name>
    <name type="synonym">Donax arundinaceus</name>
    <dbReference type="NCBI Taxonomy" id="35708"/>
    <lineage>
        <taxon>Eukaryota</taxon>
        <taxon>Viridiplantae</taxon>
        <taxon>Streptophyta</taxon>
        <taxon>Embryophyta</taxon>
        <taxon>Tracheophyta</taxon>
        <taxon>Spermatophyta</taxon>
        <taxon>Magnoliopsida</taxon>
        <taxon>Liliopsida</taxon>
        <taxon>Poales</taxon>
        <taxon>Poaceae</taxon>
        <taxon>PACMAD clade</taxon>
        <taxon>Arundinoideae</taxon>
        <taxon>Arundineae</taxon>
        <taxon>Arundo</taxon>
    </lineage>
</organism>